<name>A0A315Y2A0_RUMFL</name>
<dbReference type="RefSeq" id="WP_109725473.1">
    <property type="nucleotide sequence ID" value="NZ_CACYST010000018.1"/>
</dbReference>
<proteinExistence type="predicted"/>
<dbReference type="EMBL" id="QGDI01000002">
    <property type="protein sequence ID" value="PWJ14597.1"/>
    <property type="molecule type" value="Genomic_DNA"/>
</dbReference>
<comment type="caution">
    <text evidence="1">The sequence shown here is derived from an EMBL/GenBank/DDBJ whole genome shotgun (WGS) entry which is preliminary data.</text>
</comment>
<gene>
    <name evidence="1" type="ORF">IE37_00582</name>
</gene>
<reference evidence="1 2" key="1">
    <citation type="submission" date="2018-05" db="EMBL/GenBank/DDBJ databases">
        <title>The Hungate 1000. A catalogue of reference genomes from the rumen microbiome.</title>
        <authorList>
            <person name="Kelly W."/>
        </authorList>
    </citation>
    <scope>NUCLEOTIDE SEQUENCE [LARGE SCALE GENOMIC DNA]</scope>
    <source>
        <strain evidence="1 2">SAb67</strain>
    </source>
</reference>
<sequence>MGTAFGFHVEDDLTLSGLNQPLGDTVLVRRWEVIKEVNGIKHVYAELIVNDSNDLPNADSFSGYHLYMGSLAVMVKNGSAVRMDKDGSWHQQVSYSI</sequence>
<evidence type="ECO:0000313" key="2">
    <source>
        <dbReference type="Proteomes" id="UP000245720"/>
    </source>
</evidence>
<evidence type="ECO:0000313" key="1">
    <source>
        <dbReference type="EMBL" id="PWJ14597.1"/>
    </source>
</evidence>
<dbReference type="Proteomes" id="UP000245720">
    <property type="component" value="Unassembled WGS sequence"/>
</dbReference>
<dbReference type="AlphaFoldDB" id="A0A315Y2A0"/>
<organism evidence="1 2">
    <name type="scientific">Ruminococcus flavefaciens</name>
    <dbReference type="NCBI Taxonomy" id="1265"/>
    <lineage>
        <taxon>Bacteria</taxon>
        <taxon>Bacillati</taxon>
        <taxon>Bacillota</taxon>
        <taxon>Clostridia</taxon>
        <taxon>Eubacteriales</taxon>
        <taxon>Oscillospiraceae</taxon>
        <taxon>Ruminococcus</taxon>
    </lineage>
</organism>
<accession>A0A315Y2A0</accession>
<protein>
    <submittedName>
        <fullName evidence="1">Uncharacterized protein</fullName>
    </submittedName>
</protein>